<reference evidence="4 5" key="1">
    <citation type="submission" date="2018-02" db="EMBL/GenBank/DDBJ databases">
        <title>Genome sequence of the basidiomycete white-rot fungus Phlebia centrifuga.</title>
        <authorList>
            <person name="Granchi Z."/>
            <person name="Peng M."/>
            <person name="de Vries R.P."/>
            <person name="Hilden K."/>
            <person name="Makela M.R."/>
            <person name="Grigoriev I."/>
            <person name="Riley R."/>
        </authorList>
    </citation>
    <scope>NUCLEOTIDE SEQUENCE [LARGE SCALE GENOMIC DNA]</scope>
    <source>
        <strain evidence="4 5">FBCC195</strain>
    </source>
</reference>
<dbReference type="Proteomes" id="UP000186601">
    <property type="component" value="Unassembled WGS sequence"/>
</dbReference>
<dbReference type="STRING" id="98765.A0A2R6NMS0"/>
<evidence type="ECO:0000313" key="5">
    <source>
        <dbReference type="Proteomes" id="UP000186601"/>
    </source>
</evidence>
<dbReference type="PROSITE" id="PS50966">
    <property type="entry name" value="ZF_SWIM"/>
    <property type="match status" value="1"/>
</dbReference>
<evidence type="ECO:0000259" key="3">
    <source>
        <dbReference type="PROSITE" id="PS50966"/>
    </source>
</evidence>
<keyword evidence="1" id="KW-0479">Metal-binding</keyword>
<evidence type="ECO:0000313" key="4">
    <source>
        <dbReference type="EMBL" id="PSR73582.1"/>
    </source>
</evidence>
<dbReference type="EMBL" id="MLYV02001069">
    <property type="protein sequence ID" value="PSR73582.1"/>
    <property type="molecule type" value="Genomic_DNA"/>
</dbReference>
<accession>A0A2R6NMS0</accession>
<gene>
    <name evidence="4" type="ORF">PHLCEN_2v10501</name>
</gene>
<keyword evidence="5" id="KW-1185">Reference proteome</keyword>
<dbReference type="AlphaFoldDB" id="A0A2R6NMS0"/>
<sequence>MQSQTANYRFEILPGDFSRLYRQHYRITHGIDLSIKPEQNVDNWLNPDSKFFKRAIFQSVFHYSARADSEGGDRLRIFISTPEMKEAAWKYCHRGQLMIDGTFGLSTSRLLLWIALGVDEAGHGVPVAMFLFSAPTGNRATHAGYDTKIITELLISWRDWLGARNGVPFTPISCITDTDLKERGALIIAWPAIILLLCKFHVTQCWTNKLNNVLGKTEAFWQGVLEHRLRELQKALLNSIHHSDALALIDEERLECDRVAALADGKKFAQGALKFLDYLVSTWMPIDLWKGWSRRGREDAAAHLGIQVEGVMPTTNHLESLNRNLKRKYVPQWQHSGHRLRFDVLLYHLVTNILPHIYAQHRMLSRYTNWRVERFRTAAGGNTIISHTSAVSSTETDRHGTTPRTWYQSDTPRDVAARGILSAKQLIPIKSGRQYELWARCLSATTGRHYYWLTVHPSGTATCTCLDWLNRGGACKHLRAFRSIIEDWMRRGHLLPGSYVFPSTAIEAEAIEVHNQRWYGEQYDLAITLPIKDSSSHSGQRDQKDIPLHIQRAAATTSVILPPPNQTSRTVVAFDLSHEAGIASDIAIASGDLVIAEPANEDESQGEVNATSSEEDLASFYQNLRAILLQSQQQIEHDIAKVLPLMHGIANMLCNDPHIVLRPTEDLDEFHSLLVTTANALNKAVMKPSEGAPAVAATAERAAVLYALAQPKPTGESLKRPAPRPLSPEGKQKRKKSYKTM</sequence>
<protein>
    <recommendedName>
        <fullName evidence="3">SWIM-type domain-containing protein</fullName>
    </recommendedName>
</protein>
<keyword evidence="1" id="KW-0863">Zinc-finger</keyword>
<organism evidence="4 5">
    <name type="scientific">Hermanssonia centrifuga</name>
    <dbReference type="NCBI Taxonomy" id="98765"/>
    <lineage>
        <taxon>Eukaryota</taxon>
        <taxon>Fungi</taxon>
        <taxon>Dikarya</taxon>
        <taxon>Basidiomycota</taxon>
        <taxon>Agaricomycotina</taxon>
        <taxon>Agaricomycetes</taxon>
        <taxon>Polyporales</taxon>
        <taxon>Meruliaceae</taxon>
        <taxon>Hermanssonia</taxon>
    </lineage>
</organism>
<keyword evidence="1" id="KW-0862">Zinc</keyword>
<dbReference type="OrthoDB" id="2422225at2759"/>
<evidence type="ECO:0000256" key="2">
    <source>
        <dbReference type="SAM" id="MobiDB-lite"/>
    </source>
</evidence>
<feature type="domain" description="SWIM-type" evidence="3">
    <location>
        <begin position="451"/>
        <end position="486"/>
    </location>
</feature>
<feature type="compositionally biased region" description="Basic residues" evidence="2">
    <location>
        <begin position="732"/>
        <end position="741"/>
    </location>
</feature>
<comment type="caution">
    <text evidence="4">The sequence shown here is derived from an EMBL/GenBank/DDBJ whole genome shotgun (WGS) entry which is preliminary data.</text>
</comment>
<dbReference type="GO" id="GO:0008270">
    <property type="term" value="F:zinc ion binding"/>
    <property type="evidence" value="ECO:0007669"/>
    <property type="project" value="UniProtKB-KW"/>
</dbReference>
<name>A0A2R6NMS0_9APHY</name>
<evidence type="ECO:0000256" key="1">
    <source>
        <dbReference type="PROSITE-ProRule" id="PRU00325"/>
    </source>
</evidence>
<proteinExistence type="predicted"/>
<feature type="region of interest" description="Disordered" evidence="2">
    <location>
        <begin position="710"/>
        <end position="741"/>
    </location>
</feature>
<dbReference type="InterPro" id="IPR007527">
    <property type="entry name" value="Znf_SWIM"/>
</dbReference>